<keyword evidence="3" id="KW-1185">Reference proteome</keyword>
<organism evidence="2 3">
    <name type="scientific">Hypholoma sublateritium (strain FD-334 SS-4)</name>
    <dbReference type="NCBI Taxonomy" id="945553"/>
    <lineage>
        <taxon>Eukaryota</taxon>
        <taxon>Fungi</taxon>
        <taxon>Dikarya</taxon>
        <taxon>Basidiomycota</taxon>
        <taxon>Agaricomycotina</taxon>
        <taxon>Agaricomycetes</taxon>
        <taxon>Agaricomycetidae</taxon>
        <taxon>Agaricales</taxon>
        <taxon>Agaricineae</taxon>
        <taxon>Strophariaceae</taxon>
        <taxon>Hypholoma</taxon>
    </lineage>
</organism>
<dbReference type="EMBL" id="KN817737">
    <property type="protein sequence ID" value="KJA13489.1"/>
    <property type="molecule type" value="Genomic_DNA"/>
</dbReference>
<protein>
    <submittedName>
        <fullName evidence="2">Uncharacterized protein</fullName>
    </submittedName>
</protein>
<dbReference type="Proteomes" id="UP000054270">
    <property type="component" value="Unassembled WGS sequence"/>
</dbReference>
<gene>
    <name evidence="2" type="ORF">HYPSUDRAFT_59880</name>
</gene>
<name>A0A0D2N2K8_HYPSF</name>
<feature type="compositionally biased region" description="Polar residues" evidence="1">
    <location>
        <begin position="121"/>
        <end position="137"/>
    </location>
</feature>
<reference evidence="3" key="1">
    <citation type="submission" date="2014-04" db="EMBL/GenBank/DDBJ databases">
        <title>Evolutionary Origins and Diversification of the Mycorrhizal Mutualists.</title>
        <authorList>
            <consortium name="DOE Joint Genome Institute"/>
            <consortium name="Mycorrhizal Genomics Consortium"/>
            <person name="Kohler A."/>
            <person name="Kuo A."/>
            <person name="Nagy L.G."/>
            <person name="Floudas D."/>
            <person name="Copeland A."/>
            <person name="Barry K.W."/>
            <person name="Cichocki N."/>
            <person name="Veneault-Fourrey C."/>
            <person name="LaButti K."/>
            <person name="Lindquist E.A."/>
            <person name="Lipzen A."/>
            <person name="Lundell T."/>
            <person name="Morin E."/>
            <person name="Murat C."/>
            <person name="Riley R."/>
            <person name="Ohm R."/>
            <person name="Sun H."/>
            <person name="Tunlid A."/>
            <person name="Henrissat B."/>
            <person name="Grigoriev I.V."/>
            <person name="Hibbett D.S."/>
            <person name="Martin F."/>
        </authorList>
    </citation>
    <scope>NUCLEOTIDE SEQUENCE [LARGE SCALE GENOMIC DNA]</scope>
    <source>
        <strain evidence="3">FD-334 SS-4</strain>
    </source>
</reference>
<feature type="region of interest" description="Disordered" evidence="1">
    <location>
        <begin position="109"/>
        <end position="137"/>
    </location>
</feature>
<accession>A0A0D2N2K8</accession>
<evidence type="ECO:0000256" key="1">
    <source>
        <dbReference type="SAM" id="MobiDB-lite"/>
    </source>
</evidence>
<dbReference type="AlphaFoldDB" id="A0A0D2N2K8"/>
<evidence type="ECO:0000313" key="2">
    <source>
        <dbReference type="EMBL" id="KJA13489.1"/>
    </source>
</evidence>
<evidence type="ECO:0000313" key="3">
    <source>
        <dbReference type="Proteomes" id="UP000054270"/>
    </source>
</evidence>
<proteinExistence type="predicted"/>
<sequence length="137" mass="14895">MYAEVDFPVLFYEGPGSAHPPSPNFERDNEDQSATVAQLEQVIAAQQRLIDELIQALWQALETNGCQSCENEGNMECTAITTDLDFAQFNWLPPCAMPPFAFGSSTVLSAAPDDMDDLPSTAISGESSTSVDEQYPP</sequence>